<name>A0A7D3XHK2_9BACT</name>
<evidence type="ECO:0000313" key="6">
    <source>
        <dbReference type="EMBL" id="QKG80637.1"/>
    </source>
</evidence>
<evidence type="ECO:0000256" key="2">
    <source>
        <dbReference type="ARBA" id="ARBA00022723"/>
    </source>
</evidence>
<dbReference type="Pfam" id="PF09360">
    <property type="entry name" value="zf-CDGSH"/>
    <property type="match status" value="1"/>
</dbReference>
<keyword evidence="3" id="KW-0408">Iron</keyword>
<reference evidence="6 7" key="1">
    <citation type="submission" date="2019-07" db="EMBL/GenBank/DDBJ databases">
        <title>Thalassofilum flectens gen. nov., sp. nov., a novel moderate thermophilic anaerobe from a shallow sea hot spring in Kunashir Island (Russia), representing a new family in the order Bacteroidales, and proposal of Thalassofilacea fam. nov.</title>
        <authorList>
            <person name="Kochetkova T.V."/>
            <person name="Podosokorskaya O.A."/>
            <person name="Novikov A."/>
            <person name="Elcheninov A.G."/>
            <person name="Toshchakov S.V."/>
            <person name="Kublanov I.V."/>
        </authorList>
    </citation>
    <scope>NUCLEOTIDE SEQUENCE [LARGE SCALE GENOMIC DNA]</scope>
    <source>
        <strain evidence="6 7">38-H</strain>
    </source>
</reference>
<sequence>MEQPKKISAKLQLTKEGPIKVEGKFFVTNLEGENLVPEGTNEVYLCACGKSKNKPFCDGSHKKG</sequence>
<evidence type="ECO:0000256" key="3">
    <source>
        <dbReference type="ARBA" id="ARBA00023004"/>
    </source>
</evidence>
<evidence type="ECO:0000256" key="1">
    <source>
        <dbReference type="ARBA" id="ARBA00022714"/>
    </source>
</evidence>
<dbReference type="EMBL" id="CP041345">
    <property type="protein sequence ID" value="QKG80637.1"/>
    <property type="molecule type" value="Genomic_DNA"/>
</dbReference>
<dbReference type="SMART" id="SM00704">
    <property type="entry name" value="ZnF_CDGSH"/>
    <property type="match status" value="1"/>
</dbReference>
<dbReference type="GO" id="GO:0051537">
    <property type="term" value="F:2 iron, 2 sulfur cluster binding"/>
    <property type="evidence" value="ECO:0007669"/>
    <property type="project" value="UniProtKB-KW"/>
</dbReference>
<accession>A0A7D3XHK2</accession>
<dbReference type="Gene3D" id="3.40.5.90">
    <property type="entry name" value="CDGSH iron-sulfur domain, mitoNEET-type"/>
    <property type="match status" value="1"/>
</dbReference>
<dbReference type="InterPro" id="IPR042216">
    <property type="entry name" value="MitoNEET_CISD"/>
</dbReference>
<dbReference type="Proteomes" id="UP000500961">
    <property type="component" value="Chromosome"/>
</dbReference>
<keyword evidence="7" id="KW-1185">Reference proteome</keyword>
<evidence type="ECO:0000313" key="7">
    <source>
        <dbReference type="Proteomes" id="UP000500961"/>
    </source>
</evidence>
<gene>
    <name evidence="6" type="ORF">FHG85_10285</name>
</gene>
<dbReference type="KEGG" id="ttz:FHG85_10285"/>
<keyword evidence="1" id="KW-0001">2Fe-2S</keyword>
<protein>
    <submittedName>
        <fullName evidence="6">CDGSH iron-sulfur domain-containing protein</fullName>
    </submittedName>
</protein>
<feature type="domain" description="Iron-binding zinc finger CDGSH type" evidence="5">
    <location>
        <begin position="34"/>
        <end position="63"/>
    </location>
</feature>
<dbReference type="GO" id="GO:0005737">
    <property type="term" value="C:cytoplasm"/>
    <property type="evidence" value="ECO:0007669"/>
    <property type="project" value="UniProtKB-ARBA"/>
</dbReference>
<evidence type="ECO:0000259" key="5">
    <source>
        <dbReference type="SMART" id="SM00704"/>
    </source>
</evidence>
<proteinExistence type="predicted"/>
<dbReference type="GO" id="GO:0046872">
    <property type="term" value="F:metal ion binding"/>
    <property type="evidence" value="ECO:0007669"/>
    <property type="project" value="UniProtKB-KW"/>
</dbReference>
<keyword evidence="4" id="KW-0411">Iron-sulfur</keyword>
<keyword evidence="2" id="KW-0479">Metal-binding</keyword>
<dbReference type="AlphaFoldDB" id="A0A7D3XHK2"/>
<organism evidence="6 7">
    <name type="scientific">Tenuifilum thalassicum</name>
    <dbReference type="NCBI Taxonomy" id="2590900"/>
    <lineage>
        <taxon>Bacteria</taxon>
        <taxon>Pseudomonadati</taxon>
        <taxon>Bacteroidota</taxon>
        <taxon>Bacteroidia</taxon>
        <taxon>Bacteroidales</taxon>
        <taxon>Tenuifilaceae</taxon>
        <taxon>Tenuifilum</taxon>
    </lineage>
</organism>
<evidence type="ECO:0000256" key="4">
    <source>
        <dbReference type="ARBA" id="ARBA00023014"/>
    </source>
</evidence>
<dbReference type="RefSeq" id="WP_173075553.1">
    <property type="nucleotide sequence ID" value="NZ_CP041345.1"/>
</dbReference>
<dbReference type="InterPro" id="IPR018967">
    <property type="entry name" value="FeS-contain_CDGSH-typ"/>
</dbReference>